<evidence type="ECO:0000256" key="1">
    <source>
        <dbReference type="SAM" id="Phobius"/>
    </source>
</evidence>
<reference evidence="2 3" key="1">
    <citation type="submission" date="2016-08" db="EMBL/GenBank/DDBJ databases">
        <title>Genome-based comparison of Moorella thermoacetic strains.</title>
        <authorList>
            <person name="Poehlein A."/>
            <person name="Bengelsdorf F.R."/>
            <person name="Esser C."/>
            <person name="Duerre P."/>
            <person name="Daniel R."/>
        </authorList>
    </citation>
    <scope>NUCLEOTIDE SEQUENCE [LARGE SCALE GENOMIC DNA]</scope>
    <source>
        <strain evidence="2 3">DSM 11768</strain>
    </source>
</reference>
<accession>A0A1J5JIS6</accession>
<feature type="transmembrane region" description="Helical" evidence="1">
    <location>
        <begin position="22"/>
        <end position="39"/>
    </location>
</feature>
<keyword evidence="1" id="KW-1133">Transmembrane helix</keyword>
<evidence type="ECO:0000313" key="3">
    <source>
        <dbReference type="Proteomes" id="UP000182743"/>
    </source>
</evidence>
<keyword evidence="1" id="KW-0472">Membrane</keyword>
<sequence length="70" mass="7355">MFKTIKAFLLSERGAVLTMEHIIWALIIAGAAAGVGYGVSASMRGLAGKNVLIIKCSDPAYASDPRCSQL</sequence>
<comment type="caution">
    <text evidence="2">The sequence shown here is derived from an EMBL/GenBank/DDBJ whole genome shotgun (WGS) entry which is preliminary data.</text>
</comment>
<dbReference type="RefSeq" id="WP_071520971.1">
    <property type="nucleotide sequence ID" value="NZ_MIHH01000008.1"/>
</dbReference>
<dbReference type="AlphaFoldDB" id="A0A1J5JIS6"/>
<protein>
    <submittedName>
        <fullName evidence="2">Uncharacterized protein</fullName>
    </submittedName>
</protein>
<dbReference type="Proteomes" id="UP000182743">
    <property type="component" value="Unassembled WGS sequence"/>
</dbReference>
<keyword evidence="1" id="KW-0812">Transmembrane</keyword>
<proteinExistence type="predicted"/>
<evidence type="ECO:0000313" key="2">
    <source>
        <dbReference type="EMBL" id="OIQ08716.1"/>
    </source>
</evidence>
<gene>
    <name evidence="2" type="ORF">MOOR_16350</name>
</gene>
<name>A0A1J5JIS6_NEOTH</name>
<dbReference type="EMBL" id="MIHH01000008">
    <property type="protein sequence ID" value="OIQ08716.1"/>
    <property type="molecule type" value="Genomic_DNA"/>
</dbReference>
<organism evidence="2 3">
    <name type="scientific">Neomoorella thermoacetica</name>
    <name type="common">Clostridium thermoaceticum</name>
    <dbReference type="NCBI Taxonomy" id="1525"/>
    <lineage>
        <taxon>Bacteria</taxon>
        <taxon>Bacillati</taxon>
        <taxon>Bacillota</taxon>
        <taxon>Clostridia</taxon>
        <taxon>Neomoorellales</taxon>
        <taxon>Neomoorellaceae</taxon>
        <taxon>Neomoorella</taxon>
    </lineage>
</organism>